<evidence type="ECO:0000256" key="8">
    <source>
        <dbReference type="ARBA" id="ARBA00022949"/>
    </source>
</evidence>
<evidence type="ECO:0000313" key="14">
    <source>
        <dbReference type="Proteomes" id="UP000092461"/>
    </source>
</evidence>
<keyword evidence="6" id="KW-0963">Cytoplasm</keyword>
<dbReference type="GO" id="GO:0008013">
    <property type="term" value="F:beta-catenin binding"/>
    <property type="evidence" value="ECO:0007669"/>
    <property type="project" value="TreeGrafter"/>
</dbReference>
<feature type="region of interest" description="Disordered" evidence="11">
    <location>
        <begin position="645"/>
        <end position="665"/>
    </location>
</feature>
<dbReference type="VEuPathDB" id="VectorBase:LLOJ004342"/>
<dbReference type="PRINTS" id="PR00805">
    <property type="entry name" value="ALPHACATENIN"/>
</dbReference>
<dbReference type="PANTHER" id="PTHR18914">
    <property type="entry name" value="ALPHA CATENIN"/>
    <property type="match status" value="1"/>
</dbReference>
<reference evidence="13" key="3">
    <citation type="submission" date="2020-05" db="UniProtKB">
        <authorList>
            <consortium name="EnsemblMetazoa"/>
        </authorList>
    </citation>
    <scope>IDENTIFICATION</scope>
    <source>
        <strain evidence="13">Jacobina</strain>
    </source>
</reference>
<dbReference type="GO" id="GO:0005198">
    <property type="term" value="F:structural molecule activity"/>
    <property type="evidence" value="ECO:0007669"/>
    <property type="project" value="InterPro"/>
</dbReference>
<dbReference type="RefSeq" id="XP_055677922.1">
    <property type="nucleotide sequence ID" value="XM_055821947.1"/>
</dbReference>
<evidence type="ECO:0000256" key="9">
    <source>
        <dbReference type="ARBA" id="ARBA00023136"/>
    </source>
</evidence>
<dbReference type="GO" id="GO:0045296">
    <property type="term" value="F:cadherin binding"/>
    <property type="evidence" value="ECO:0007669"/>
    <property type="project" value="InterPro"/>
</dbReference>
<reference evidence="14" key="1">
    <citation type="submission" date="2012-05" db="EMBL/GenBank/DDBJ databases">
        <title>Whole Genome Assembly of Lutzomyia longipalpis.</title>
        <authorList>
            <person name="Richards S."/>
            <person name="Qu C."/>
            <person name="Dillon R."/>
            <person name="Worley K."/>
            <person name="Scherer S."/>
            <person name="Batterton M."/>
            <person name="Taylor A."/>
            <person name="Hawes A."/>
            <person name="Hernandez B."/>
            <person name="Kovar C."/>
            <person name="Mandapat C."/>
            <person name="Pham C."/>
            <person name="Qu C."/>
            <person name="Jing C."/>
            <person name="Bess C."/>
            <person name="Bandaranaike D."/>
            <person name="Ngo D."/>
            <person name="Ongeri F."/>
            <person name="Arias F."/>
            <person name="Lara F."/>
            <person name="Weissenberger G."/>
            <person name="Kamau G."/>
            <person name="Han H."/>
            <person name="Shen H."/>
            <person name="Dinh H."/>
            <person name="Khalil I."/>
            <person name="Jones J."/>
            <person name="Shafer J."/>
            <person name="Jayaseelan J."/>
            <person name="Quiroz J."/>
            <person name="Blankenburg K."/>
            <person name="Nguyen L."/>
            <person name="Jackson L."/>
            <person name="Francisco L."/>
            <person name="Tang L.-Y."/>
            <person name="Pu L.-L."/>
            <person name="Perales L."/>
            <person name="Lorensuhewa L."/>
            <person name="Munidasa M."/>
            <person name="Coyle M."/>
            <person name="Taylor M."/>
            <person name="Puazo M."/>
            <person name="Firestine M."/>
            <person name="Scheel M."/>
            <person name="Javaid M."/>
            <person name="Wang M."/>
            <person name="Li M."/>
            <person name="Tabassum N."/>
            <person name="Saada N."/>
            <person name="Osuji N."/>
            <person name="Aqrawi P."/>
            <person name="Fu Q."/>
            <person name="Thornton R."/>
            <person name="Raj R."/>
            <person name="Goodspeed R."/>
            <person name="Mata R."/>
            <person name="Najjar R."/>
            <person name="Gubbala S."/>
            <person name="Lee S."/>
            <person name="Denson S."/>
            <person name="Patil S."/>
            <person name="Macmil S."/>
            <person name="Qi S."/>
            <person name="Matskevitch T."/>
            <person name="Palculict T."/>
            <person name="Mathew T."/>
            <person name="Vee V."/>
            <person name="Velamala V."/>
            <person name="Korchina V."/>
            <person name="Cai W."/>
            <person name="Liu W."/>
            <person name="Dai W."/>
            <person name="Zou X."/>
            <person name="Zhu Y."/>
            <person name="Zhang Y."/>
            <person name="Wu Y.-Q."/>
            <person name="Xin Y."/>
            <person name="Nazarath L."/>
            <person name="Kovar C."/>
            <person name="Han Y."/>
            <person name="Muzny D."/>
            <person name="Gibbs R."/>
        </authorList>
    </citation>
    <scope>NUCLEOTIDE SEQUENCE [LARGE SCALE GENOMIC DNA]</scope>
    <source>
        <strain evidence="14">Jacobina</strain>
    </source>
</reference>
<keyword evidence="8" id="KW-0965">Cell junction</keyword>
<keyword evidence="5" id="KW-1003">Cell membrane</keyword>
<dbReference type="InterPro" id="IPR000633">
    <property type="entry name" value="Vinculin_CS"/>
</dbReference>
<dbReference type="GO" id="GO:0016342">
    <property type="term" value="C:catenin complex"/>
    <property type="evidence" value="ECO:0007669"/>
    <property type="project" value="TreeGrafter"/>
</dbReference>
<dbReference type="FunFam" id="1.20.120.230:FF:000007">
    <property type="entry name" value="Catenin alpha 1"/>
    <property type="match status" value="1"/>
</dbReference>
<dbReference type="Proteomes" id="UP000092461">
    <property type="component" value="Unassembled WGS sequence"/>
</dbReference>
<dbReference type="GO" id="GO:0098609">
    <property type="term" value="P:cell-cell adhesion"/>
    <property type="evidence" value="ECO:0007669"/>
    <property type="project" value="TreeGrafter"/>
</dbReference>
<dbReference type="AlphaFoldDB" id="A0A1B0GIB9"/>
<dbReference type="GO" id="GO:0015629">
    <property type="term" value="C:actin cytoskeleton"/>
    <property type="evidence" value="ECO:0007669"/>
    <property type="project" value="InterPro"/>
</dbReference>
<dbReference type="Gene3D" id="6.10.250.2510">
    <property type="match status" value="1"/>
</dbReference>
<dbReference type="PROSITE" id="PS00663">
    <property type="entry name" value="VINCULIN_1"/>
    <property type="match status" value="1"/>
</dbReference>
<dbReference type="VEuPathDB" id="VectorBase:LLONM1_004182"/>
<dbReference type="EnsemblMetazoa" id="LLOJ004342-RA">
    <property type="protein sequence ID" value="LLOJ004342-PA"/>
    <property type="gene ID" value="LLOJ004342"/>
</dbReference>
<evidence type="ECO:0000313" key="13">
    <source>
        <dbReference type="EnsemblMetazoa" id="LLOJ004342-PA"/>
    </source>
</evidence>
<sequence>MSDFGTIAMKWDPKNLEIRTMSVEKTLEPLVLQVTTLVSTKGPSKKKKGKSKRASALVAAVEKATENFVERGEQIAYENPDITHEMLAAVEEVRKTGSSMSIAAREFSEDPCSSLKRGNMIRAARNLLSAVTHLLVLADMVDVYCLLKSLRVVEGDLDKLQTASSQDELLNNMRQFGNHANELIKKAAKRQQELKDPQLRDDLAAARAVLKKHSTMLLTASKVYVRHPELDLAKVNRDEVFKQVCKAVETISNVAEGKTTDGSDMFSGGGELAAALDDFDDGIIIDPLAYNEMRSRPFLEKRLEEIISAAALMADADCTRDERRERIVAECNAVRQALQDLLSEYMSNVGKKEQTPALERAIGQMCRKTRDLRRQLRKAVVDHVSDSFLETNMPLLDLIEAAKAANEKRVREKAEVFKKHAEKLVEVANLVCSMSNNEDGVKMVRYAAVQIDKLCPQVINAALILTARPSSKVAQENMEAYRMAWENQVRILTEAVDDITTIDDFLAVSENHILEDVNKCVLALQEGYAKDLRITAGAIQGRSVRVCNVVEAEMDNYEPCVYTKRVLEAVKVLREQVMSKFAQRVNVACDALESNSQKDVDENDFIDASRLVYDGVREIRRAVLMNRSSEDLDTDTEFEPVEDMTLETRSRSSAHTGEGTVDEYPDISGITTAREAMRKMNEEDKQKIAQQVELFRREKLTFDSEVAKWDDTGNDIIFLAKHMCMIMMEMTDFTRGRGPLKTTMDVINAAKKISEAGTKLDKLTREIAEQCPESSTKKDLLAYLQRISLYCHQIQITSKVKADVQNISGELIVSGLDSATSLIQAAKNLMNAVVLTVKYSYVASTKYTRQGTVASPIVVWKMKAPEKKPLVRPEKPEEVRAKVRKGSQKKVQNPIHALSEFQSPADAL</sequence>
<evidence type="ECO:0000256" key="10">
    <source>
        <dbReference type="ARBA" id="ARBA00023212"/>
    </source>
</evidence>
<feature type="compositionally biased region" description="Basic and acidic residues" evidence="11">
    <location>
        <begin position="869"/>
        <end position="881"/>
    </location>
</feature>
<protein>
    <submittedName>
        <fullName evidence="12">Putative alpha-catenin</fullName>
    </submittedName>
</protein>
<feature type="region of interest" description="Disordered" evidence="11">
    <location>
        <begin position="869"/>
        <end position="908"/>
    </location>
</feature>
<keyword evidence="10" id="KW-0206">Cytoskeleton</keyword>
<dbReference type="GO" id="GO:0016477">
    <property type="term" value="P:cell migration"/>
    <property type="evidence" value="ECO:0007669"/>
    <property type="project" value="TreeGrafter"/>
</dbReference>
<evidence type="ECO:0000256" key="11">
    <source>
        <dbReference type="SAM" id="MobiDB-lite"/>
    </source>
</evidence>
<dbReference type="Pfam" id="PF01044">
    <property type="entry name" value="Vinculin"/>
    <property type="match status" value="1"/>
</dbReference>
<comment type="similarity">
    <text evidence="4">Belongs to the vinculin/alpha-catenin family.</text>
</comment>
<dbReference type="Gene3D" id="1.20.120.230">
    <property type="entry name" value="Alpha-catenin/vinculin-like"/>
    <property type="match status" value="5"/>
</dbReference>
<evidence type="ECO:0000256" key="3">
    <source>
        <dbReference type="ARBA" id="ARBA00004536"/>
    </source>
</evidence>
<dbReference type="InterPro" id="IPR006077">
    <property type="entry name" value="Vinculin/catenin"/>
</dbReference>
<name>A0A1B0GIB9_LUTLO</name>
<accession>A0A1B0GIB9</accession>
<dbReference type="OrthoDB" id="6376697at2759"/>
<dbReference type="EMBL" id="GITU01000620">
    <property type="protein sequence ID" value="MBC1169323.1"/>
    <property type="molecule type" value="Transcribed_RNA"/>
</dbReference>
<evidence type="ECO:0000256" key="5">
    <source>
        <dbReference type="ARBA" id="ARBA00022475"/>
    </source>
</evidence>
<reference evidence="12" key="2">
    <citation type="journal article" date="2020" name="BMC">
        <title>Leishmania infection induces a limited differential gene expression in the sand fly midgut.</title>
        <authorList>
            <person name="Coutinho-Abreu I.V."/>
            <person name="Serafim T.D."/>
            <person name="Meneses C."/>
            <person name="Kamhawi S."/>
            <person name="Oliveira F."/>
            <person name="Valenzuela J.G."/>
        </authorList>
    </citation>
    <scope>NUCLEOTIDE SEQUENCE</scope>
    <source>
        <strain evidence="12">Jacobina</strain>
        <tissue evidence="12">Midgut</tissue>
    </source>
</reference>
<dbReference type="InterPro" id="IPR036723">
    <property type="entry name" value="Alpha-catenin/vinculin-like_sf"/>
</dbReference>
<keyword evidence="7" id="KW-0130">Cell adhesion</keyword>
<comment type="subcellular location">
    <subcellularLocation>
        <location evidence="3">Cell junction</location>
        <location evidence="3">Adherens junction</location>
    </subcellularLocation>
    <subcellularLocation>
        <location evidence="2">Cell membrane</location>
        <topology evidence="2">Peripheral membrane protein</topology>
        <orientation evidence="2">Cytoplasmic side</orientation>
    </subcellularLocation>
    <subcellularLocation>
        <location evidence="1">Cytoplasm</location>
        <location evidence="1">Cytoskeleton</location>
    </subcellularLocation>
</comment>
<keyword evidence="14" id="KW-1185">Reference proteome</keyword>
<dbReference type="SUPFAM" id="SSF47220">
    <property type="entry name" value="alpha-catenin/vinculin-like"/>
    <property type="match status" value="4"/>
</dbReference>
<dbReference type="EMBL" id="AJWK01013646">
    <property type="status" value="NOT_ANNOTATED_CDS"/>
    <property type="molecule type" value="Genomic_DNA"/>
</dbReference>
<dbReference type="GO" id="GO:0051015">
    <property type="term" value="F:actin filament binding"/>
    <property type="evidence" value="ECO:0007669"/>
    <property type="project" value="InterPro"/>
</dbReference>
<dbReference type="CTD" id="40517"/>
<evidence type="ECO:0000256" key="6">
    <source>
        <dbReference type="ARBA" id="ARBA00022490"/>
    </source>
</evidence>
<organism evidence="13 14">
    <name type="scientific">Lutzomyia longipalpis</name>
    <name type="common">Sand fly</name>
    <dbReference type="NCBI Taxonomy" id="7200"/>
    <lineage>
        <taxon>Eukaryota</taxon>
        <taxon>Metazoa</taxon>
        <taxon>Ecdysozoa</taxon>
        <taxon>Arthropoda</taxon>
        <taxon>Hexapoda</taxon>
        <taxon>Insecta</taxon>
        <taxon>Pterygota</taxon>
        <taxon>Neoptera</taxon>
        <taxon>Endopterygota</taxon>
        <taxon>Diptera</taxon>
        <taxon>Nematocera</taxon>
        <taxon>Psychodoidea</taxon>
        <taxon>Psychodidae</taxon>
        <taxon>Lutzomyia</taxon>
        <taxon>Lutzomyia</taxon>
    </lineage>
</organism>
<evidence type="ECO:0000313" key="12">
    <source>
        <dbReference type="EMBL" id="MBC1169323.1"/>
    </source>
</evidence>
<keyword evidence="9" id="KW-0472">Membrane</keyword>
<proteinExistence type="inferred from homology"/>
<dbReference type="GeneID" id="129786748"/>
<dbReference type="GO" id="GO:0005912">
    <property type="term" value="C:adherens junction"/>
    <property type="evidence" value="ECO:0007669"/>
    <property type="project" value="UniProtKB-SubCell"/>
</dbReference>
<evidence type="ECO:0000256" key="7">
    <source>
        <dbReference type="ARBA" id="ARBA00022889"/>
    </source>
</evidence>
<evidence type="ECO:0000256" key="4">
    <source>
        <dbReference type="ARBA" id="ARBA00008376"/>
    </source>
</evidence>
<dbReference type="KEGG" id="lll:129786748"/>
<dbReference type="PANTHER" id="PTHR18914:SF9">
    <property type="entry name" value="CATENIN ALPHA"/>
    <property type="match status" value="1"/>
</dbReference>
<dbReference type="InterPro" id="IPR001033">
    <property type="entry name" value="Alpha_catenin"/>
</dbReference>
<evidence type="ECO:0000256" key="2">
    <source>
        <dbReference type="ARBA" id="ARBA00004413"/>
    </source>
</evidence>
<evidence type="ECO:0000256" key="1">
    <source>
        <dbReference type="ARBA" id="ARBA00004245"/>
    </source>
</evidence>